<dbReference type="AlphaFoldDB" id="A0A517WWY9"/>
<dbReference type="InterPro" id="IPR050345">
    <property type="entry name" value="Aliph_Amidase/BUP"/>
</dbReference>
<feature type="domain" description="CN hydrolase" evidence="2">
    <location>
        <begin position="5"/>
        <end position="278"/>
    </location>
</feature>
<dbReference type="Gene3D" id="3.60.110.10">
    <property type="entry name" value="Carbon-nitrogen hydrolase"/>
    <property type="match status" value="1"/>
</dbReference>
<dbReference type="SUPFAM" id="SSF56317">
    <property type="entry name" value="Carbon-nitrogen hydrolase"/>
    <property type="match status" value="1"/>
</dbReference>
<sequence length="309" mass="35138">MSRPITIAVAQMGPIPLTQTRADAVERLIGLLREAAQQGSELVLFPECCLTAFFPHWFIEDQAEIDTFFEREMPSPVTQPLFDEAKRLKIGFCLGYAEIVDEQGQTRRYNSSILVERDARIVGKHRKIHLPGHREHRPKNPFQNLEKRYFDVGNLGFQVWNAFGGKIGMCICNDRRWAETYRVLGLQGVELVLLGYNTPLQIPEYPELNPLVGFHNQLSMQAGAYQNGTWVLGAAKTGWEEGVEQLGESCVIAPSGEIRAVAKTNKDELIIHTCDLDETIPYKEGILNFDINRRVEYYQLITQQSDKNK</sequence>
<dbReference type="PROSITE" id="PS50263">
    <property type="entry name" value="CN_HYDROLASE"/>
    <property type="match status" value="1"/>
</dbReference>
<dbReference type="GO" id="GO:0047417">
    <property type="term" value="F:N-carbamoyl-D-amino acid hydrolase activity"/>
    <property type="evidence" value="ECO:0007669"/>
    <property type="project" value="UniProtKB-EC"/>
</dbReference>
<dbReference type="PANTHER" id="PTHR43674">
    <property type="entry name" value="NITRILASE C965.09-RELATED"/>
    <property type="match status" value="1"/>
</dbReference>
<proteinExistence type="predicted"/>
<dbReference type="RefSeq" id="WP_145176549.1">
    <property type="nucleotide sequence ID" value="NZ_CP037422.1"/>
</dbReference>
<keyword evidence="1 3" id="KW-0378">Hydrolase</keyword>
<dbReference type="PANTHER" id="PTHR43674:SF12">
    <property type="entry name" value="NITRILASE C965.09-RELATED"/>
    <property type="match status" value="1"/>
</dbReference>
<evidence type="ECO:0000313" key="3">
    <source>
        <dbReference type="EMBL" id="QDU09781.1"/>
    </source>
</evidence>
<evidence type="ECO:0000313" key="4">
    <source>
        <dbReference type="Proteomes" id="UP000318384"/>
    </source>
</evidence>
<protein>
    <submittedName>
        <fullName evidence="3">N-carbamoyl-D-amino acid hydrolase</fullName>
        <ecNumber evidence="3">3.5.1.77</ecNumber>
    </submittedName>
</protein>
<dbReference type="OrthoDB" id="9811121at2"/>
<reference evidence="3 4" key="1">
    <citation type="submission" date="2019-03" db="EMBL/GenBank/DDBJ databases">
        <title>Deep-cultivation of Planctomycetes and their phenomic and genomic characterization uncovers novel biology.</title>
        <authorList>
            <person name="Wiegand S."/>
            <person name="Jogler M."/>
            <person name="Boedeker C."/>
            <person name="Pinto D."/>
            <person name="Vollmers J."/>
            <person name="Rivas-Marin E."/>
            <person name="Kohn T."/>
            <person name="Peeters S.H."/>
            <person name="Heuer A."/>
            <person name="Rast P."/>
            <person name="Oberbeckmann S."/>
            <person name="Bunk B."/>
            <person name="Jeske O."/>
            <person name="Meyerdierks A."/>
            <person name="Storesund J.E."/>
            <person name="Kallscheuer N."/>
            <person name="Luecker S."/>
            <person name="Lage O.M."/>
            <person name="Pohl T."/>
            <person name="Merkel B.J."/>
            <person name="Hornburger P."/>
            <person name="Mueller R.-W."/>
            <person name="Bruemmer F."/>
            <person name="Labrenz M."/>
            <person name="Spormann A.M."/>
            <person name="Op den Camp H."/>
            <person name="Overmann J."/>
            <person name="Amann R."/>
            <person name="Jetten M.S.M."/>
            <person name="Mascher T."/>
            <person name="Medema M.H."/>
            <person name="Devos D.P."/>
            <person name="Kaster A.-K."/>
            <person name="Ovreas L."/>
            <person name="Rohde M."/>
            <person name="Galperin M.Y."/>
            <person name="Jogler C."/>
        </authorList>
    </citation>
    <scope>NUCLEOTIDE SEQUENCE [LARGE SCALE GENOMIC DNA]</scope>
    <source>
        <strain evidence="3 4">V202</strain>
    </source>
</reference>
<dbReference type="EC" id="3.5.1.77" evidence="3"/>
<dbReference type="Pfam" id="PF00795">
    <property type="entry name" value="CN_hydrolase"/>
    <property type="match status" value="1"/>
</dbReference>
<organism evidence="3 4">
    <name type="scientific">Gimesia aquarii</name>
    <dbReference type="NCBI Taxonomy" id="2527964"/>
    <lineage>
        <taxon>Bacteria</taxon>
        <taxon>Pseudomonadati</taxon>
        <taxon>Planctomycetota</taxon>
        <taxon>Planctomycetia</taxon>
        <taxon>Planctomycetales</taxon>
        <taxon>Planctomycetaceae</taxon>
        <taxon>Gimesia</taxon>
    </lineage>
</organism>
<gene>
    <name evidence="3" type="ORF">V202x_31770</name>
</gene>
<dbReference type="Proteomes" id="UP000318384">
    <property type="component" value="Chromosome"/>
</dbReference>
<dbReference type="EMBL" id="CP037422">
    <property type="protein sequence ID" value="QDU09781.1"/>
    <property type="molecule type" value="Genomic_DNA"/>
</dbReference>
<evidence type="ECO:0000256" key="1">
    <source>
        <dbReference type="ARBA" id="ARBA00022801"/>
    </source>
</evidence>
<evidence type="ECO:0000259" key="2">
    <source>
        <dbReference type="PROSITE" id="PS50263"/>
    </source>
</evidence>
<accession>A0A517WWY9</accession>
<dbReference type="InterPro" id="IPR003010">
    <property type="entry name" value="C-N_Hydrolase"/>
</dbReference>
<dbReference type="CDD" id="cd07569">
    <property type="entry name" value="DCase"/>
    <property type="match status" value="1"/>
</dbReference>
<keyword evidence="4" id="KW-1185">Reference proteome</keyword>
<name>A0A517WWY9_9PLAN</name>
<dbReference type="InterPro" id="IPR036526">
    <property type="entry name" value="C-N_Hydrolase_sf"/>
</dbReference>